<sequence>MIRFIILMLFFSSACIAAPTNQLIILTTFTESSITPVTQQFQQQYPNVTIKVLHRREESGLRLLNKNDHDIDIVISSSPALFLSLIENNRLQPLSGLDHDFDAQWQTFQPDTTSSIAVFGYSGYGLMWNKDYLAKHQLDIPKTWKSLIQPQYFRHIIMSSPSRSGTTHLMVEDILQQYGWKEGWKLLLQIGGNLASVSARSFGVSDAISRGLVGVGPVIDSFAYEDQKQFPFIGFHYQNQSPQLPSYIAAVKNINQAAHSQNFVDYLLSDKVQQNLSTSSLNKYGLHQKPNQPYSVSPINHELMQHRAILIKQLFDQVINHQLDLLNQAWRLIHQIEKQESLTDTQHQQYQRAIQLASTPPVSDVQASSISYNQALLHSRSDVHTAKCIKRWRHMMSKQLEESILISEQLLAKTKGAK</sequence>
<evidence type="ECO:0000313" key="4">
    <source>
        <dbReference type="Proteomes" id="UP000287563"/>
    </source>
</evidence>
<reference evidence="3 4" key="1">
    <citation type="submission" date="2018-11" db="EMBL/GenBank/DDBJ databases">
        <title>Photobacterium sp. BEI247 sp. nov., a marine bacterium isolated from Yongle Blue Hole in the South China Sea.</title>
        <authorList>
            <person name="Wang X."/>
        </authorList>
    </citation>
    <scope>NUCLEOTIDE SEQUENCE [LARGE SCALE GENOMIC DNA]</scope>
    <source>
        <strain evidence="4">BEI247</strain>
    </source>
</reference>
<accession>A0A3S3QYM5</accession>
<dbReference type="PANTHER" id="PTHR30006:SF25">
    <property type="entry name" value="PHOSPHOGLYCERATE TRANSPORT REGULATORY PROTEIN PGTC"/>
    <property type="match status" value="1"/>
</dbReference>
<dbReference type="Gene3D" id="3.40.190.10">
    <property type="entry name" value="Periplasmic binding protein-like II"/>
    <property type="match status" value="2"/>
</dbReference>
<feature type="signal peptide" evidence="2">
    <location>
        <begin position="1"/>
        <end position="17"/>
    </location>
</feature>
<keyword evidence="4" id="KW-1185">Reference proteome</keyword>
<dbReference type="OrthoDB" id="305758at2"/>
<feature type="chain" id="PRO_5018631397" evidence="2">
    <location>
        <begin position="18"/>
        <end position="418"/>
    </location>
</feature>
<evidence type="ECO:0000313" key="3">
    <source>
        <dbReference type="EMBL" id="RWX53464.1"/>
    </source>
</evidence>
<name>A0A3S3QYM5_9GAMM</name>
<proteinExistence type="predicted"/>
<organism evidence="3 4">
    <name type="scientific">Photobacterium chitinilyticum</name>
    <dbReference type="NCBI Taxonomy" id="2485123"/>
    <lineage>
        <taxon>Bacteria</taxon>
        <taxon>Pseudomonadati</taxon>
        <taxon>Pseudomonadota</taxon>
        <taxon>Gammaproteobacteria</taxon>
        <taxon>Vibrionales</taxon>
        <taxon>Vibrionaceae</taxon>
        <taxon>Photobacterium</taxon>
    </lineage>
</organism>
<dbReference type="PANTHER" id="PTHR30006">
    <property type="entry name" value="THIAMINE-BINDING PERIPLASMIC PROTEIN-RELATED"/>
    <property type="match status" value="1"/>
</dbReference>
<dbReference type="AlphaFoldDB" id="A0A3S3QYM5"/>
<dbReference type="RefSeq" id="WP_128785976.1">
    <property type="nucleotide sequence ID" value="NZ_JAKJSG010000055.1"/>
</dbReference>
<dbReference type="SUPFAM" id="SSF53850">
    <property type="entry name" value="Periplasmic binding protein-like II"/>
    <property type="match status" value="1"/>
</dbReference>
<gene>
    <name evidence="3" type="ORF">EDI28_21870</name>
</gene>
<dbReference type="EMBL" id="RJLM01000014">
    <property type="protein sequence ID" value="RWX53464.1"/>
    <property type="molecule type" value="Genomic_DNA"/>
</dbReference>
<comment type="caution">
    <text evidence="3">The sequence shown here is derived from an EMBL/GenBank/DDBJ whole genome shotgun (WGS) entry which is preliminary data.</text>
</comment>
<dbReference type="PROSITE" id="PS51257">
    <property type="entry name" value="PROKAR_LIPOPROTEIN"/>
    <property type="match status" value="1"/>
</dbReference>
<dbReference type="Proteomes" id="UP000287563">
    <property type="component" value="Unassembled WGS sequence"/>
</dbReference>
<keyword evidence="1 2" id="KW-0732">Signal</keyword>
<protein>
    <submittedName>
        <fullName evidence="3">ABC transporter substrate-binding protein</fullName>
    </submittedName>
</protein>
<evidence type="ECO:0000256" key="2">
    <source>
        <dbReference type="SAM" id="SignalP"/>
    </source>
</evidence>
<evidence type="ECO:0000256" key="1">
    <source>
        <dbReference type="ARBA" id="ARBA00022729"/>
    </source>
</evidence>
<dbReference type="GO" id="GO:0030288">
    <property type="term" value="C:outer membrane-bounded periplasmic space"/>
    <property type="evidence" value="ECO:0007669"/>
    <property type="project" value="TreeGrafter"/>
</dbReference>
<dbReference type="Pfam" id="PF13343">
    <property type="entry name" value="SBP_bac_6"/>
    <property type="match status" value="1"/>
</dbReference>